<dbReference type="EMBL" id="AGUF01000064">
    <property type="protein sequence ID" value="EHK64340.1"/>
    <property type="molecule type" value="Genomic_DNA"/>
</dbReference>
<organism evidence="1 2">
    <name type="scientific">Achromobacter arsenitoxydans SY8</name>
    <dbReference type="NCBI Taxonomy" id="477184"/>
    <lineage>
        <taxon>Bacteria</taxon>
        <taxon>Pseudomonadati</taxon>
        <taxon>Pseudomonadota</taxon>
        <taxon>Betaproteobacteria</taxon>
        <taxon>Burkholderiales</taxon>
        <taxon>Alcaligenaceae</taxon>
        <taxon>Achromobacter</taxon>
    </lineage>
</organism>
<evidence type="ECO:0000313" key="2">
    <source>
        <dbReference type="Proteomes" id="UP000003113"/>
    </source>
</evidence>
<gene>
    <name evidence="1" type="ORF">KYC_20159</name>
</gene>
<accession>H0FB75</accession>
<dbReference type="AlphaFoldDB" id="H0FB75"/>
<name>H0FB75_9BURK</name>
<comment type="caution">
    <text evidence="1">The sequence shown here is derived from an EMBL/GenBank/DDBJ whole genome shotgun (WGS) entry which is preliminary data.</text>
</comment>
<proteinExistence type="predicted"/>
<sequence>MQIKSGGVSNGNSPLRIRTFYLREMHAEGLPFAWKLRADCGEHTRI</sequence>
<protein>
    <submittedName>
        <fullName evidence="1">Uncharacterized protein</fullName>
    </submittedName>
</protein>
<keyword evidence="2" id="KW-1185">Reference proteome</keyword>
<reference evidence="1 2" key="1">
    <citation type="journal article" date="2012" name="J. Bacteriol.">
        <title>Genome sequence of the highly efficient arsenite-oxidizing bacterium Achromobacter arsenitoxydans SY8.</title>
        <authorList>
            <person name="Li X."/>
            <person name="Hu Y."/>
            <person name="Gong J."/>
            <person name="Lin Y."/>
            <person name="Johnstone L."/>
            <person name="Rensing C."/>
            <person name="Wang G."/>
        </authorList>
    </citation>
    <scope>NUCLEOTIDE SEQUENCE [LARGE SCALE GENOMIC DNA]</scope>
    <source>
        <strain evidence="1 2">SY8</strain>
    </source>
</reference>
<evidence type="ECO:0000313" key="1">
    <source>
        <dbReference type="EMBL" id="EHK64340.1"/>
    </source>
</evidence>
<dbReference type="Proteomes" id="UP000003113">
    <property type="component" value="Unassembled WGS sequence"/>
</dbReference>